<feature type="domain" description="TM2" evidence="6">
    <location>
        <begin position="29"/>
        <end position="84"/>
    </location>
</feature>
<evidence type="ECO:0000256" key="1">
    <source>
        <dbReference type="ARBA" id="ARBA00004141"/>
    </source>
</evidence>
<protein>
    <recommendedName>
        <fullName evidence="6">TM2 domain-containing protein</fullName>
    </recommendedName>
</protein>
<keyword evidence="8" id="KW-1185">Reference proteome</keyword>
<sequence length="103" mass="11260">MSNYSDAPPAGGPPGLSNDARAIMMFEANKKTPVVAYLLWFFLGMFGGHNFYLKRTGVAITQLILTVTMIGAIVTGVWILVDAFLIPGWIRDRNMQLAEQLGA</sequence>
<dbReference type="Proteomes" id="UP000248863">
    <property type="component" value="Unassembled WGS sequence"/>
</dbReference>
<name>A0A327K6W2_9BRAD</name>
<evidence type="ECO:0000256" key="4">
    <source>
        <dbReference type="ARBA" id="ARBA00023136"/>
    </source>
</evidence>
<comment type="subcellular location">
    <subcellularLocation>
        <location evidence="1">Membrane</location>
        <topology evidence="1">Multi-pass membrane protein</topology>
    </subcellularLocation>
</comment>
<dbReference type="EMBL" id="NPEU01000381">
    <property type="protein sequence ID" value="RAI33122.1"/>
    <property type="molecule type" value="Genomic_DNA"/>
</dbReference>
<evidence type="ECO:0000313" key="8">
    <source>
        <dbReference type="Proteomes" id="UP000248863"/>
    </source>
</evidence>
<keyword evidence="2 5" id="KW-0812">Transmembrane</keyword>
<dbReference type="PANTHER" id="PTHR21016">
    <property type="entry name" value="BETA-AMYLOID BINDING PROTEIN-RELATED"/>
    <property type="match status" value="1"/>
</dbReference>
<dbReference type="InterPro" id="IPR050932">
    <property type="entry name" value="TM2D1-3-like"/>
</dbReference>
<dbReference type="PANTHER" id="PTHR21016:SF25">
    <property type="entry name" value="TM2 DOMAIN-CONTAINING PROTEIN DDB_G0277895-RELATED"/>
    <property type="match status" value="1"/>
</dbReference>
<evidence type="ECO:0000256" key="2">
    <source>
        <dbReference type="ARBA" id="ARBA00022692"/>
    </source>
</evidence>
<dbReference type="InterPro" id="IPR007829">
    <property type="entry name" value="TM2"/>
</dbReference>
<keyword evidence="3 5" id="KW-1133">Transmembrane helix</keyword>
<evidence type="ECO:0000256" key="3">
    <source>
        <dbReference type="ARBA" id="ARBA00022989"/>
    </source>
</evidence>
<evidence type="ECO:0000259" key="6">
    <source>
        <dbReference type="Pfam" id="PF05154"/>
    </source>
</evidence>
<evidence type="ECO:0000256" key="5">
    <source>
        <dbReference type="SAM" id="Phobius"/>
    </source>
</evidence>
<gene>
    <name evidence="7" type="ORF">CH338_23080</name>
</gene>
<comment type="caution">
    <text evidence="7">The sequence shown here is derived from an EMBL/GenBank/DDBJ whole genome shotgun (WGS) entry which is preliminary data.</text>
</comment>
<reference evidence="7 8" key="1">
    <citation type="submission" date="2017-07" db="EMBL/GenBank/DDBJ databases">
        <title>Draft Genome Sequences of Select Purple Nonsulfur Bacteria.</title>
        <authorList>
            <person name="Lasarre B."/>
            <person name="Mckinlay J.B."/>
        </authorList>
    </citation>
    <scope>NUCLEOTIDE SEQUENCE [LARGE SCALE GENOMIC DNA]</scope>
    <source>
        <strain evidence="7 8">DSM 11907</strain>
    </source>
</reference>
<dbReference type="AlphaFoldDB" id="A0A327K6W2"/>
<dbReference type="OrthoDB" id="2004788at2"/>
<keyword evidence="4 5" id="KW-0472">Membrane</keyword>
<dbReference type="RefSeq" id="WP_111359428.1">
    <property type="nucleotide sequence ID" value="NZ_NHSK01000246.1"/>
</dbReference>
<accession>A0A327K6W2</accession>
<dbReference type="Pfam" id="PF05154">
    <property type="entry name" value="TM2"/>
    <property type="match status" value="1"/>
</dbReference>
<feature type="transmembrane region" description="Helical" evidence="5">
    <location>
        <begin position="34"/>
        <end position="53"/>
    </location>
</feature>
<dbReference type="GO" id="GO:0016020">
    <property type="term" value="C:membrane"/>
    <property type="evidence" value="ECO:0007669"/>
    <property type="project" value="UniProtKB-SubCell"/>
</dbReference>
<evidence type="ECO:0000313" key="7">
    <source>
        <dbReference type="EMBL" id="RAI33122.1"/>
    </source>
</evidence>
<organism evidence="7 8">
    <name type="scientific">Rhodoplanes elegans</name>
    <dbReference type="NCBI Taxonomy" id="29408"/>
    <lineage>
        <taxon>Bacteria</taxon>
        <taxon>Pseudomonadati</taxon>
        <taxon>Pseudomonadota</taxon>
        <taxon>Alphaproteobacteria</taxon>
        <taxon>Hyphomicrobiales</taxon>
        <taxon>Nitrobacteraceae</taxon>
        <taxon>Rhodoplanes</taxon>
    </lineage>
</organism>
<feature type="transmembrane region" description="Helical" evidence="5">
    <location>
        <begin position="59"/>
        <end position="86"/>
    </location>
</feature>
<proteinExistence type="predicted"/>